<feature type="transmembrane region" description="Helical" evidence="1">
    <location>
        <begin position="40"/>
        <end position="61"/>
    </location>
</feature>
<dbReference type="InterPro" id="IPR007795">
    <property type="entry name" value="T7SS_EccB"/>
</dbReference>
<evidence type="ECO:0000313" key="2">
    <source>
        <dbReference type="EMBL" id="GAA3820430.1"/>
    </source>
</evidence>
<dbReference type="PANTHER" id="PTHR40765:SF2">
    <property type="entry name" value="ESX-2 SECRETION SYSTEM ATPASE ECCB2"/>
    <property type="match status" value="1"/>
</dbReference>
<dbReference type="EMBL" id="BAABAH010000007">
    <property type="protein sequence ID" value="GAA3820430.1"/>
    <property type="molecule type" value="Genomic_DNA"/>
</dbReference>
<organism evidence="2 3">
    <name type="scientific">Nocardioides panacisoli</name>
    <dbReference type="NCBI Taxonomy" id="627624"/>
    <lineage>
        <taxon>Bacteria</taxon>
        <taxon>Bacillati</taxon>
        <taxon>Actinomycetota</taxon>
        <taxon>Actinomycetes</taxon>
        <taxon>Propionibacteriales</taxon>
        <taxon>Nocardioidaceae</taxon>
        <taxon>Nocardioides</taxon>
    </lineage>
</organism>
<dbReference type="Proteomes" id="UP001501821">
    <property type="component" value="Unassembled WGS sequence"/>
</dbReference>
<protein>
    <submittedName>
        <fullName evidence="2">Type VII secretion protein EccB</fullName>
    </submittedName>
</protein>
<gene>
    <name evidence="2" type="primary">eccB</name>
    <name evidence="2" type="ORF">GCM10022242_22610</name>
</gene>
<keyword evidence="1" id="KW-1133">Transmembrane helix</keyword>
<dbReference type="Pfam" id="PF05108">
    <property type="entry name" value="T7SS_ESX1_EccB"/>
    <property type="match status" value="1"/>
</dbReference>
<sequence>MATKKDLVEAYGFSRRRLVTAFVSGAPGGREVEPARPGRTVVAGVALAVLLLAGAAIAGVFSDRADEGWQDQAGLVVDKDSGALYVVLEDDAIPGSDEPTLRSVVNVTSAQLILGIENAAAQSVPGSDIATTRKGPPIGILEAPATVPPAGDLINDGWTACTAAGDGVQLEVSGAADASEDEHAAFVVQSKGRQYLVAPAPDSGPDVPATARAYPLPDDADALTTAIGVHGTVVRVPSAWVALFDTGGSLDADGLGVTGAGSQVSGALAAALPKGTRIGDWYQTDDDRRFVVTADGAAELDDFAFDVLTSSRLGGYRPHQVRGDVDTESIPYAPTPPWARSHWPVAGLENPVSDGDQICTVLHTAPGAPPTVALAVDPGPAASAEGTGPAKVDVDVMSGHGAVVEDGDWSDEAGLPTLVDDRGMKYALRGDEAVHNLGYDGVDRVVVPDGWMELFQPGPELSRDAALCPPTNDPDPACG</sequence>
<keyword evidence="3" id="KW-1185">Reference proteome</keyword>
<keyword evidence="1" id="KW-0812">Transmembrane</keyword>
<name>A0ABP7IKK2_9ACTN</name>
<dbReference type="InterPro" id="IPR044857">
    <property type="entry name" value="T7SS_EccB_R1"/>
</dbReference>
<reference evidence="3" key="1">
    <citation type="journal article" date="2019" name="Int. J. Syst. Evol. Microbiol.">
        <title>The Global Catalogue of Microorganisms (GCM) 10K type strain sequencing project: providing services to taxonomists for standard genome sequencing and annotation.</title>
        <authorList>
            <consortium name="The Broad Institute Genomics Platform"/>
            <consortium name="The Broad Institute Genome Sequencing Center for Infectious Disease"/>
            <person name="Wu L."/>
            <person name="Ma J."/>
        </authorList>
    </citation>
    <scope>NUCLEOTIDE SEQUENCE [LARGE SCALE GENOMIC DNA]</scope>
    <source>
        <strain evidence="3">JCM 16953</strain>
    </source>
</reference>
<dbReference type="RefSeq" id="WP_344775408.1">
    <property type="nucleotide sequence ID" value="NZ_BAABAH010000007.1"/>
</dbReference>
<dbReference type="PANTHER" id="PTHR40765">
    <property type="entry name" value="ESX-2 SECRETION SYSTEM ATPASE ECCB2"/>
    <property type="match status" value="1"/>
</dbReference>
<evidence type="ECO:0000256" key="1">
    <source>
        <dbReference type="SAM" id="Phobius"/>
    </source>
</evidence>
<comment type="caution">
    <text evidence="2">The sequence shown here is derived from an EMBL/GenBank/DDBJ whole genome shotgun (WGS) entry which is preliminary data.</text>
</comment>
<evidence type="ECO:0000313" key="3">
    <source>
        <dbReference type="Proteomes" id="UP001501821"/>
    </source>
</evidence>
<dbReference type="Gene3D" id="3.30.2390.20">
    <property type="entry name" value="Type VII secretion system EccB, repeat 1 domain"/>
    <property type="match status" value="1"/>
</dbReference>
<proteinExistence type="predicted"/>
<accession>A0ABP7IKK2</accession>
<keyword evidence="1" id="KW-0472">Membrane</keyword>